<dbReference type="eggNOG" id="arCOG07216">
    <property type="taxonomic scope" value="Archaea"/>
</dbReference>
<dbReference type="AlphaFoldDB" id="U3TDS1"/>
<evidence type="ECO:0000313" key="2">
    <source>
        <dbReference type="Proteomes" id="UP000016887"/>
    </source>
</evidence>
<sequence length="116" mass="12653">MRGGEPPRLARMPGKREVAALYILYSLGPTLNYGEAVEALRERLCVTKRTARGIVKRLRRIGAAAIEVRGGEAVVTVESPEELLRRVAEAYVEGRRRRCRLPPSSPGEAGEARGAG</sequence>
<protein>
    <submittedName>
        <fullName evidence="1">Uncharacterized protein</fullName>
    </submittedName>
</protein>
<dbReference type="KEGG" id="acj:ACAM_0691"/>
<dbReference type="STRING" id="1198449.ACAM_0691"/>
<reference evidence="1 2" key="1">
    <citation type="journal article" date="2013" name="Appl. Environ. Microbiol.">
        <title>Variation of the Virus-Related Elements within Syntenic Genomes of the Hyperthermophilic Archaeon Aeropyrum.</title>
        <authorList>
            <person name="Daifuku T."/>
            <person name="Yoshida T."/>
            <person name="Kitamura T."/>
            <person name="Kawaichi S."/>
            <person name="Inoue T."/>
            <person name="Nomura K."/>
            <person name="Yoshida Y."/>
            <person name="Kuno S."/>
            <person name="Sako Y."/>
        </authorList>
    </citation>
    <scope>NUCLEOTIDE SEQUENCE [LARGE SCALE GENOMIC DNA]</scope>
    <source>
        <strain evidence="1 2">SY1</strain>
    </source>
</reference>
<accession>U3TDS1</accession>
<dbReference type="EMBL" id="AP012489">
    <property type="protein sequence ID" value="BAN90160.1"/>
    <property type="molecule type" value="Genomic_DNA"/>
</dbReference>
<keyword evidence="2" id="KW-1185">Reference proteome</keyword>
<dbReference type="Proteomes" id="UP000016887">
    <property type="component" value="Chromosome"/>
</dbReference>
<gene>
    <name evidence="1" type="ORF">ACAM_0691</name>
</gene>
<name>U3TDS1_9CREN</name>
<organism evidence="1 2">
    <name type="scientific">Aeropyrum camini SY1 = JCM 12091</name>
    <dbReference type="NCBI Taxonomy" id="1198449"/>
    <lineage>
        <taxon>Archaea</taxon>
        <taxon>Thermoproteota</taxon>
        <taxon>Thermoprotei</taxon>
        <taxon>Desulfurococcales</taxon>
        <taxon>Desulfurococcaceae</taxon>
        <taxon>Aeropyrum</taxon>
    </lineage>
</organism>
<proteinExistence type="predicted"/>
<evidence type="ECO:0000313" key="1">
    <source>
        <dbReference type="EMBL" id="BAN90160.1"/>
    </source>
</evidence>